<reference evidence="2" key="1">
    <citation type="submission" date="2017-06" db="EMBL/GenBank/DDBJ databases">
        <title>Genome analysis of Fimbriiglobus ruber SP5, the first member of the order Planctomycetales with confirmed chitinolytic capability.</title>
        <authorList>
            <person name="Ravin N.V."/>
            <person name="Rakitin A.L."/>
            <person name="Ivanova A.A."/>
            <person name="Beletsky A.V."/>
            <person name="Kulichevskaya I.S."/>
            <person name="Mardanov A.V."/>
            <person name="Dedysh S.N."/>
        </authorList>
    </citation>
    <scope>NUCLEOTIDE SEQUENCE [LARGE SCALE GENOMIC DNA]</scope>
    <source>
        <strain evidence="2">SP5</strain>
    </source>
</reference>
<name>A0A225DJW1_9BACT</name>
<proteinExistence type="predicted"/>
<protein>
    <submittedName>
        <fullName evidence="1">Uncharacterized protein</fullName>
    </submittedName>
</protein>
<comment type="caution">
    <text evidence="1">The sequence shown here is derived from an EMBL/GenBank/DDBJ whole genome shotgun (WGS) entry which is preliminary data.</text>
</comment>
<organism evidence="1 2">
    <name type="scientific">Fimbriiglobus ruber</name>
    <dbReference type="NCBI Taxonomy" id="1908690"/>
    <lineage>
        <taxon>Bacteria</taxon>
        <taxon>Pseudomonadati</taxon>
        <taxon>Planctomycetota</taxon>
        <taxon>Planctomycetia</taxon>
        <taxon>Gemmatales</taxon>
        <taxon>Gemmataceae</taxon>
        <taxon>Fimbriiglobus</taxon>
    </lineage>
</organism>
<evidence type="ECO:0000313" key="2">
    <source>
        <dbReference type="Proteomes" id="UP000214646"/>
    </source>
</evidence>
<accession>A0A225DJW1</accession>
<dbReference type="AlphaFoldDB" id="A0A225DJW1"/>
<evidence type="ECO:0000313" key="1">
    <source>
        <dbReference type="EMBL" id="OWK38878.1"/>
    </source>
</evidence>
<dbReference type="Proteomes" id="UP000214646">
    <property type="component" value="Unassembled WGS sequence"/>
</dbReference>
<dbReference type="EMBL" id="NIDE01000013">
    <property type="protein sequence ID" value="OWK38878.1"/>
    <property type="molecule type" value="Genomic_DNA"/>
</dbReference>
<keyword evidence="2" id="KW-1185">Reference proteome</keyword>
<sequence>MVVAGSATVGNCAERETKAESVWHKYFRKQAAEYRIVSTDEKLPPVKLAKDPVMFWTQPVRGGEDGAVFLWTRAGRPVVIATFFIWPAGKGVQAVAHEFHSLAEEPLDARRNKQHWTPPAGAVKYQTLTGVEAPAATAERRLLQLKQLSRTFDAKSIDAQMKDTELRLLPRPVYRYEPEAVTPSDVFDGAIFGFVQGTDLEVVLMLEAVHTPAGDVWRCATARMSDLALVVRRGGKPFWEVGKSEVDKPAGAYYCTTVEELAKPPAE</sequence>
<gene>
    <name evidence="1" type="ORF">FRUB_06383</name>
</gene>